<keyword evidence="1" id="KW-1133">Transmembrane helix</keyword>
<keyword evidence="1" id="KW-0472">Membrane</keyword>
<dbReference type="EMBL" id="MU253859">
    <property type="protein sequence ID" value="KAG9245219.1"/>
    <property type="molecule type" value="Genomic_DNA"/>
</dbReference>
<accession>A0A9P8CFJ4</accession>
<gene>
    <name evidence="2" type="ORF">BJ878DRAFT_31327</name>
</gene>
<dbReference type="AlphaFoldDB" id="A0A9P8CFJ4"/>
<organism evidence="2 3">
    <name type="scientific">Calycina marina</name>
    <dbReference type="NCBI Taxonomy" id="1763456"/>
    <lineage>
        <taxon>Eukaryota</taxon>
        <taxon>Fungi</taxon>
        <taxon>Dikarya</taxon>
        <taxon>Ascomycota</taxon>
        <taxon>Pezizomycotina</taxon>
        <taxon>Leotiomycetes</taxon>
        <taxon>Helotiales</taxon>
        <taxon>Pezizellaceae</taxon>
        <taxon>Calycina</taxon>
    </lineage>
</organism>
<keyword evidence="1" id="KW-0812">Transmembrane</keyword>
<name>A0A9P8CFJ4_9HELO</name>
<reference evidence="2" key="1">
    <citation type="journal article" date="2021" name="IMA Fungus">
        <title>Genomic characterization of three marine fungi, including Emericellopsis atlantica sp. nov. with signatures of a generalist lifestyle and marine biomass degradation.</title>
        <authorList>
            <person name="Hagestad O.C."/>
            <person name="Hou L."/>
            <person name="Andersen J.H."/>
            <person name="Hansen E.H."/>
            <person name="Altermark B."/>
            <person name="Li C."/>
            <person name="Kuhnert E."/>
            <person name="Cox R.J."/>
            <person name="Crous P.W."/>
            <person name="Spatafora J.W."/>
            <person name="Lail K."/>
            <person name="Amirebrahimi M."/>
            <person name="Lipzen A."/>
            <person name="Pangilinan J."/>
            <person name="Andreopoulos W."/>
            <person name="Hayes R.D."/>
            <person name="Ng V."/>
            <person name="Grigoriev I.V."/>
            <person name="Jackson S.A."/>
            <person name="Sutton T.D.S."/>
            <person name="Dobson A.D.W."/>
            <person name="Rama T."/>
        </authorList>
    </citation>
    <scope>NUCLEOTIDE SEQUENCE</scope>
    <source>
        <strain evidence="2">TRa3180A</strain>
    </source>
</reference>
<evidence type="ECO:0000313" key="2">
    <source>
        <dbReference type="EMBL" id="KAG9245219.1"/>
    </source>
</evidence>
<evidence type="ECO:0000256" key="1">
    <source>
        <dbReference type="SAM" id="Phobius"/>
    </source>
</evidence>
<feature type="transmembrane region" description="Helical" evidence="1">
    <location>
        <begin position="7"/>
        <end position="31"/>
    </location>
</feature>
<proteinExistence type="predicted"/>
<keyword evidence="3" id="KW-1185">Reference proteome</keyword>
<comment type="caution">
    <text evidence="2">The sequence shown here is derived from an EMBL/GenBank/DDBJ whole genome shotgun (WGS) entry which is preliminary data.</text>
</comment>
<protein>
    <submittedName>
        <fullName evidence="2">Uncharacterized protein</fullName>
    </submittedName>
</protein>
<evidence type="ECO:0000313" key="3">
    <source>
        <dbReference type="Proteomes" id="UP000887226"/>
    </source>
</evidence>
<dbReference type="Proteomes" id="UP000887226">
    <property type="component" value="Unassembled WGS sequence"/>
</dbReference>
<sequence>MHTHFDFLSSIPAACSLSLFLLNVIVCAYTTNTITSLMAYAVSIALKAVLHTARVIISNLSSVTQTQPTFLIISKSLRPDDVPNTSVHENQRRIQLLPRISRHFRRYDRQTPTEF</sequence>